<sequence>MVSISDNIKKIRKDNKLTQRQFAEKINKKEITVRRYESGDIVPPINVLNEISEKFDIPMADIIGDDIGSDIQNKFVDSEVEIANNSDEGIINALDKLHKKPSLIQKEKRIKEELHTILDDFDKFASNKLVEKDIGYKFNDFSSFEQDELFRFMYDMLKIKTTEIKSRNK</sequence>
<dbReference type="Pfam" id="PF01381">
    <property type="entry name" value="HTH_3"/>
    <property type="match status" value="1"/>
</dbReference>
<evidence type="ECO:0000313" key="3">
    <source>
        <dbReference type="EMBL" id="QAA30320.1"/>
    </source>
</evidence>
<dbReference type="CDD" id="cd00093">
    <property type="entry name" value="HTH_XRE"/>
    <property type="match status" value="1"/>
</dbReference>
<keyword evidence="4" id="KW-1185">Reference proteome</keyword>
<evidence type="ECO:0000256" key="1">
    <source>
        <dbReference type="ARBA" id="ARBA00023125"/>
    </source>
</evidence>
<protein>
    <recommendedName>
        <fullName evidence="2">HTH cro/C1-type domain-containing protein</fullName>
    </recommendedName>
</protein>
<accession>A0A3R5QQH4</accession>
<evidence type="ECO:0000259" key="2">
    <source>
        <dbReference type="PROSITE" id="PS50943"/>
    </source>
</evidence>
<evidence type="ECO:0000313" key="4">
    <source>
        <dbReference type="Proteomes" id="UP000286268"/>
    </source>
</evidence>
<proteinExistence type="predicted"/>
<dbReference type="SMART" id="SM00530">
    <property type="entry name" value="HTH_XRE"/>
    <property type="match status" value="1"/>
</dbReference>
<dbReference type="Gene3D" id="1.10.260.40">
    <property type="entry name" value="lambda repressor-like DNA-binding domains"/>
    <property type="match status" value="1"/>
</dbReference>
<dbReference type="PANTHER" id="PTHR46558:SF11">
    <property type="entry name" value="HTH-TYPE TRANSCRIPTIONAL REGULATOR XRE"/>
    <property type="match status" value="1"/>
</dbReference>
<dbReference type="PROSITE" id="PS50943">
    <property type="entry name" value="HTH_CROC1"/>
    <property type="match status" value="1"/>
</dbReference>
<dbReference type="EMBL" id="CP025746">
    <property type="protein sequence ID" value="QAA30320.1"/>
    <property type="molecule type" value="Genomic_DNA"/>
</dbReference>
<dbReference type="SUPFAM" id="SSF47413">
    <property type="entry name" value="lambda repressor-like DNA-binding domains"/>
    <property type="match status" value="1"/>
</dbReference>
<name>A0A3R5QQH4_9CLOT</name>
<dbReference type="KEGG" id="cmah:C1I91_00710"/>
<dbReference type="AlphaFoldDB" id="A0A3R5QQH4"/>
<dbReference type="OrthoDB" id="9805856at2"/>
<feature type="domain" description="HTH cro/C1-type" evidence="2">
    <location>
        <begin position="8"/>
        <end position="62"/>
    </location>
</feature>
<keyword evidence="1" id="KW-0238">DNA-binding</keyword>
<gene>
    <name evidence="3" type="ORF">C1I91_00710</name>
</gene>
<dbReference type="PANTHER" id="PTHR46558">
    <property type="entry name" value="TRACRIPTIONAL REGULATORY PROTEIN-RELATED-RELATED"/>
    <property type="match status" value="1"/>
</dbReference>
<dbReference type="GO" id="GO:0003677">
    <property type="term" value="F:DNA binding"/>
    <property type="evidence" value="ECO:0007669"/>
    <property type="project" value="UniProtKB-KW"/>
</dbReference>
<dbReference type="InterPro" id="IPR010982">
    <property type="entry name" value="Lambda_DNA-bd_dom_sf"/>
</dbReference>
<dbReference type="Proteomes" id="UP000286268">
    <property type="component" value="Chromosome"/>
</dbReference>
<reference evidence="3 4" key="1">
    <citation type="submission" date="2018-01" db="EMBL/GenBank/DDBJ databases">
        <title>Genome Sequencing and Assembly of Anaerobacter polyendosporus strain CT4.</title>
        <authorList>
            <person name="Tachaapaikoon C."/>
            <person name="Sutheeworapong S."/>
            <person name="Jenjaroenpun P."/>
            <person name="Wongsurawat T."/>
            <person name="Nookeaw I."/>
            <person name="Cheawchanlertfa P."/>
            <person name="Kosugi A."/>
            <person name="Cheevadhanarak S."/>
            <person name="Ratanakhanokchai K."/>
        </authorList>
    </citation>
    <scope>NUCLEOTIDE SEQUENCE [LARGE SCALE GENOMIC DNA]</scope>
    <source>
        <strain evidence="3 4">CT4</strain>
    </source>
</reference>
<organism evidence="3 4">
    <name type="scientific">Clostridium manihotivorum</name>
    <dbReference type="NCBI Taxonomy" id="2320868"/>
    <lineage>
        <taxon>Bacteria</taxon>
        <taxon>Bacillati</taxon>
        <taxon>Bacillota</taxon>
        <taxon>Clostridia</taxon>
        <taxon>Eubacteriales</taxon>
        <taxon>Clostridiaceae</taxon>
        <taxon>Clostridium</taxon>
    </lineage>
</organism>
<dbReference type="InterPro" id="IPR001387">
    <property type="entry name" value="Cro/C1-type_HTH"/>
</dbReference>